<dbReference type="AlphaFoldDB" id="A0A9Q6EI96"/>
<keyword evidence="1" id="KW-1133">Transmembrane helix</keyword>
<dbReference type="RefSeq" id="WP_099066468.1">
    <property type="nucleotide sequence ID" value="NZ_LAHD01000123.1"/>
</dbReference>
<dbReference type="EMBL" id="LAHD01000123">
    <property type="protein sequence ID" value="PHJ96771.1"/>
    <property type="molecule type" value="Genomic_DNA"/>
</dbReference>
<feature type="transmembrane region" description="Helical" evidence="1">
    <location>
        <begin position="112"/>
        <end position="133"/>
    </location>
</feature>
<feature type="transmembrane region" description="Helical" evidence="1">
    <location>
        <begin position="34"/>
        <end position="55"/>
    </location>
</feature>
<gene>
    <name evidence="2" type="ORF">VF08_29780</name>
</gene>
<dbReference type="GeneID" id="57092638"/>
<feature type="transmembrane region" description="Helical" evidence="1">
    <location>
        <begin position="9"/>
        <end position="28"/>
    </location>
</feature>
<dbReference type="Proteomes" id="UP000222310">
    <property type="component" value="Unassembled WGS sequence"/>
</dbReference>
<feature type="transmembrane region" description="Helical" evidence="1">
    <location>
        <begin position="154"/>
        <end position="174"/>
    </location>
</feature>
<name>A0A9Q6EI96_NOSLI</name>
<proteinExistence type="predicted"/>
<feature type="transmembrane region" description="Helical" evidence="1">
    <location>
        <begin position="75"/>
        <end position="100"/>
    </location>
</feature>
<protein>
    <submittedName>
        <fullName evidence="2">Uncharacterized protein</fullName>
    </submittedName>
</protein>
<feature type="transmembrane region" description="Helical" evidence="1">
    <location>
        <begin position="218"/>
        <end position="239"/>
    </location>
</feature>
<feature type="transmembrane region" description="Helical" evidence="1">
    <location>
        <begin position="186"/>
        <end position="211"/>
    </location>
</feature>
<keyword evidence="1" id="KW-0472">Membrane</keyword>
<keyword evidence="1" id="KW-0812">Transmembrane</keyword>
<accession>A0A9Q6EI96</accession>
<evidence type="ECO:0000313" key="2">
    <source>
        <dbReference type="EMBL" id="PHJ96771.1"/>
    </source>
</evidence>
<organism evidence="2 3">
    <name type="scientific">Nostoc linckia z8</name>
    <dbReference type="NCBI Taxonomy" id="1628746"/>
    <lineage>
        <taxon>Bacteria</taxon>
        <taxon>Bacillati</taxon>
        <taxon>Cyanobacteriota</taxon>
        <taxon>Cyanophyceae</taxon>
        <taxon>Nostocales</taxon>
        <taxon>Nostocaceae</taxon>
        <taxon>Nostoc</taxon>
    </lineage>
</organism>
<sequence>MFNVSSFEINLYILSLVPLIGQSVALSWMEFTFIGGLIGLFIGIALNKPLMYLFFSFGGSHGNIFSRNAGDFMFLLMSIMPIVSPILGIGVGVSVSQSIFLTQLGIARDISWILITSFAHFIPTILYSALFHVPTLLNFAPGNSSILKKRIERGVSILIFVVWGSLIGLAQWLLIREHFSDSLLWFFLSALGISVGIFIGNFVYLFLVIIFGRGSVMGVFYSIGLIALLPYSLLTGMLLEFLVKRS</sequence>
<evidence type="ECO:0000256" key="1">
    <source>
        <dbReference type="SAM" id="Phobius"/>
    </source>
</evidence>
<comment type="caution">
    <text evidence="2">The sequence shown here is derived from an EMBL/GenBank/DDBJ whole genome shotgun (WGS) entry which is preliminary data.</text>
</comment>
<reference evidence="2 3" key="1">
    <citation type="submission" date="2015-02" db="EMBL/GenBank/DDBJ databases">
        <title>Nostoc linckia genome annotation.</title>
        <authorList>
            <person name="Zhou Z."/>
        </authorList>
    </citation>
    <scope>NUCLEOTIDE SEQUENCE [LARGE SCALE GENOMIC DNA]</scope>
    <source>
        <strain evidence="3">z8</strain>
    </source>
</reference>
<evidence type="ECO:0000313" key="3">
    <source>
        <dbReference type="Proteomes" id="UP000222310"/>
    </source>
</evidence>